<reference evidence="1" key="1">
    <citation type="submission" date="2014-09" db="EMBL/GenBank/DDBJ databases">
        <authorList>
            <person name="Magalhaes I.L.F."/>
            <person name="Oliveira U."/>
            <person name="Santos F.R."/>
            <person name="Vidigal T.H.D.A."/>
            <person name="Brescovit A.D."/>
            <person name="Santos A.J."/>
        </authorList>
    </citation>
    <scope>NUCLEOTIDE SEQUENCE</scope>
    <source>
        <tissue evidence="1">Shoot tissue taken approximately 20 cm above the soil surface</tissue>
    </source>
</reference>
<name>A0A0A9AZ49_ARUDO</name>
<organism evidence="1">
    <name type="scientific">Arundo donax</name>
    <name type="common">Giant reed</name>
    <name type="synonym">Donax arundinaceus</name>
    <dbReference type="NCBI Taxonomy" id="35708"/>
    <lineage>
        <taxon>Eukaryota</taxon>
        <taxon>Viridiplantae</taxon>
        <taxon>Streptophyta</taxon>
        <taxon>Embryophyta</taxon>
        <taxon>Tracheophyta</taxon>
        <taxon>Spermatophyta</taxon>
        <taxon>Magnoliopsida</taxon>
        <taxon>Liliopsida</taxon>
        <taxon>Poales</taxon>
        <taxon>Poaceae</taxon>
        <taxon>PACMAD clade</taxon>
        <taxon>Arundinoideae</taxon>
        <taxon>Arundineae</taxon>
        <taxon>Arundo</taxon>
    </lineage>
</organism>
<protein>
    <submittedName>
        <fullName evidence="1">Uncharacterized protein</fullName>
    </submittedName>
</protein>
<evidence type="ECO:0000313" key="1">
    <source>
        <dbReference type="EMBL" id="JAD55128.1"/>
    </source>
</evidence>
<dbReference type="AlphaFoldDB" id="A0A0A9AZ49"/>
<accession>A0A0A9AZ49</accession>
<proteinExistence type="predicted"/>
<dbReference type="EMBL" id="GBRH01242767">
    <property type="protein sequence ID" value="JAD55128.1"/>
    <property type="molecule type" value="Transcribed_RNA"/>
</dbReference>
<reference evidence="1" key="2">
    <citation type="journal article" date="2015" name="Data Brief">
        <title>Shoot transcriptome of the giant reed, Arundo donax.</title>
        <authorList>
            <person name="Barrero R.A."/>
            <person name="Guerrero F.D."/>
            <person name="Moolhuijzen P."/>
            <person name="Goolsby J.A."/>
            <person name="Tidwell J."/>
            <person name="Bellgard S.E."/>
            <person name="Bellgard M.I."/>
        </authorList>
    </citation>
    <scope>NUCLEOTIDE SEQUENCE</scope>
    <source>
        <tissue evidence="1">Shoot tissue taken approximately 20 cm above the soil surface</tissue>
    </source>
</reference>
<sequence>MAKLAPPKWFPNLKVRQYPPLLLICMWRCSLILAAARLGSDRHGWSSGAEGEEEFGIWGDLNLLRFGLFLFASE</sequence>